<evidence type="ECO:0000259" key="2">
    <source>
        <dbReference type="Pfam" id="PF01757"/>
    </source>
</evidence>
<proteinExistence type="predicted"/>
<dbReference type="RefSeq" id="WP_168135166.1">
    <property type="nucleotide sequence ID" value="NZ_JAAVJH010000008.1"/>
</dbReference>
<dbReference type="InterPro" id="IPR002656">
    <property type="entry name" value="Acyl_transf_3_dom"/>
</dbReference>
<dbReference type="InterPro" id="IPR050879">
    <property type="entry name" value="Acyltransferase_3"/>
</dbReference>
<feature type="domain" description="Acyltransferase 3" evidence="2">
    <location>
        <begin position="14"/>
        <end position="331"/>
    </location>
</feature>
<keyword evidence="1" id="KW-0812">Transmembrane</keyword>
<reference evidence="3 4" key="1">
    <citation type="submission" date="2020-03" db="EMBL/GenBank/DDBJ databases">
        <authorList>
            <person name="Wang L."/>
            <person name="He N."/>
            <person name="Li Y."/>
            <person name="Fang Y."/>
            <person name="Zhang F."/>
        </authorList>
    </citation>
    <scope>NUCLEOTIDE SEQUENCE [LARGE SCALE GENOMIC DNA]</scope>
    <source>
        <strain evidence="3 4">36D10-4-7</strain>
    </source>
</reference>
<keyword evidence="1" id="KW-0472">Membrane</keyword>
<dbReference type="EMBL" id="JAAVJH010000008">
    <property type="protein sequence ID" value="NJR79617.1"/>
    <property type="molecule type" value="Genomic_DNA"/>
</dbReference>
<sequence length="363" mass="38783">MIVDDQLLSPYRNNLTLVRLVLASAVIWTHSVWRVSGRQGTDEFAAVLGAPISQFAVDGFFFLSGMLVYASLLRRGSALAFATARLARLWPALAVSVLATVAVGAFVTTAPGLSYFGGATARFVLGNLSLSSGHYLLTGILCGGVPCNVNGSLWTIPWEVRCYLLLLLLFVTGLSSPAAMKRLVLPATLTFALAMDVPQVQAAIAAAAGKGVLWNLTMIDRLWSMFALGIAAYLFRDRIRLSWAACAGLLALVVLSAWLLPVPHLSGIFVGYAVLCAGFLSARGGAISGRWPDYSYGMYIYAFPVMMAIAALLPVRHHGQLAVLNALVTLPLAALSWHGVEKPVLDLTRRRRTPPEGRGAVAA</sequence>
<dbReference type="PANTHER" id="PTHR23028">
    <property type="entry name" value="ACETYLTRANSFERASE"/>
    <property type="match status" value="1"/>
</dbReference>
<feature type="transmembrane region" description="Helical" evidence="1">
    <location>
        <begin position="321"/>
        <end position="340"/>
    </location>
</feature>
<dbReference type="GO" id="GO:0016746">
    <property type="term" value="F:acyltransferase activity"/>
    <property type="evidence" value="ECO:0007669"/>
    <property type="project" value="UniProtKB-KW"/>
</dbReference>
<dbReference type="PANTHER" id="PTHR23028:SF131">
    <property type="entry name" value="BLR2367 PROTEIN"/>
    <property type="match status" value="1"/>
</dbReference>
<evidence type="ECO:0000313" key="4">
    <source>
        <dbReference type="Proteomes" id="UP000732399"/>
    </source>
</evidence>
<evidence type="ECO:0000256" key="1">
    <source>
        <dbReference type="SAM" id="Phobius"/>
    </source>
</evidence>
<accession>A0ABX1CNU4</accession>
<feature type="transmembrane region" description="Helical" evidence="1">
    <location>
        <begin position="294"/>
        <end position="315"/>
    </location>
</feature>
<feature type="transmembrane region" description="Helical" evidence="1">
    <location>
        <begin position="45"/>
        <end position="69"/>
    </location>
</feature>
<name>A0ABX1CNU4_9SPHN</name>
<feature type="transmembrane region" description="Helical" evidence="1">
    <location>
        <begin position="123"/>
        <end position="146"/>
    </location>
</feature>
<gene>
    <name evidence="3" type="ORF">HBH26_13600</name>
</gene>
<evidence type="ECO:0000313" key="3">
    <source>
        <dbReference type="EMBL" id="NJR79617.1"/>
    </source>
</evidence>
<dbReference type="Pfam" id="PF01757">
    <property type="entry name" value="Acyl_transf_3"/>
    <property type="match status" value="1"/>
</dbReference>
<feature type="transmembrane region" description="Helical" evidence="1">
    <location>
        <begin position="265"/>
        <end position="282"/>
    </location>
</feature>
<keyword evidence="3" id="KW-0012">Acyltransferase</keyword>
<keyword evidence="1" id="KW-1133">Transmembrane helix</keyword>
<feature type="transmembrane region" description="Helical" evidence="1">
    <location>
        <begin position="152"/>
        <end position="171"/>
    </location>
</feature>
<organism evidence="3 4">
    <name type="scientific">Sphingomonas corticis</name>
    <dbReference type="NCBI Taxonomy" id="2722791"/>
    <lineage>
        <taxon>Bacteria</taxon>
        <taxon>Pseudomonadati</taxon>
        <taxon>Pseudomonadota</taxon>
        <taxon>Alphaproteobacteria</taxon>
        <taxon>Sphingomonadales</taxon>
        <taxon>Sphingomonadaceae</taxon>
        <taxon>Sphingomonas</taxon>
    </lineage>
</organism>
<keyword evidence="4" id="KW-1185">Reference proteome</keyword>
<feature type="transmembrane region" description="Helical" evidence="1">
    <location>
        <begin position="89"/>
        <end position="116"/>
    </location>
</feature>
<feature type="transmembrane region" description="Helical" evidence="1">
    <location>
        <begin position="15"/>
        <end position="33"/>
    </location>
</feature>
<feature type="transmembrane region" description="Helical" evidence="1">
    <location>
        <begin position="241"/>
        <end position="259"/>
    </location>
</feature>
<dbReference type="Proteomes" id="UP000732399">
    <property type="component" value="Unassembled WGS sequence"/>
</dbReference>
<comment type="caution">
    <text evidence="3">The sequence shown here is derived from an EMBL/GenBank/DDBJ whole genome shotgun (WGS) entry which is preliminary data.</text>
</comment>
<keyword evidence="3" id="KW-0808">Transferase</keyword>
<protein>
    <submittedName>
        <fullName evidence="3">Acyltransferase</fullName>
    </submittedName>
</protein>